<sequence>MSDCREEVEGKWFTERFYRKAFSSTALMVSRCTPSVVAPGLSRTMTRSRCVPSAVLFPAHSPAALPRLSARLPPPSSPFSHSDSFPVRSLMVRWSVRIWSFCCRTVCRSSSAVVRRKPQSSPAYSDGSSACC</sequence>
<evidence type="ECO:0000313" key="1">
    <source>
        <dbReference type="EMBL" id="TNN46833.1"/>
    </source>
</evidence>
<gene>
    <name evidence="1" type="ORF">EYF80_042983</name>
</gene>
<organism evidence="1 2">
    <name type="scientific">Liparis tanakae</name>
    <name type="common">Tanaka's snailfish</name>
    <dbReference type="NCBI Taxonomy" id="230148"/>
    <lineage>
        <taxon>Eukaryota</taxon>
        <taxon>Metazoa</taxon>
        <taxon>Chordata</taxon>
        <taxon>Craniata</taxon>
        <taxon>Vertebrata</taxon>
        <taxon>Euteleostomi</taxon>
        <taxon>Actinopterygii</taxon>
        <taxon>Neopterygii</taxon>
        <taxon>Teleostei</taxon>
        <taxon>Neoteleostei</taxon>
        <taxon>Acanthomorphata</taxon>
        <taxon>Eupercaria</taxon>
        <taxon>Perciformes</taxon>
        <taxon>Cottioidei</taxon>
        <taxon>Cottales</taxon>
        <taxon>Liparidae</taxon>
        <taxon>Liparis</taxon>
    </lineage>
</organism>
<keyword evidence="2" id="KW-1185">Reference proteome</keyword>
<evidence type="ECO:0000313" key="2">
    <source>
        <dbReference type="Proteomes" id="UP000314294"/>
    </source>
</evidence>
<protein>
    <submittedName>
        <fullName evidence="1">Uncharacterized protein</fullName>
    </submittedName>
</protein>
<reference evidence="1 2" key="1">
    <citation type="submission" date="2019-03" db="EMBL/GenBank/DDBJ databases">
        <title>First draft genome of Liparis tanakae, snailfish: a comprehensive survey of snailfish specific genes.</title>
        <authorList>
            <person name="Kim W."/>
            <person name="Song I."/>
            <person name="Jeong J.-H."/>
            <person name="Kim D."/>
            <person name="Kim S."/>
            <person name="Ryu S."/>
            <person name="Song J.Y."/>
            <person name="Lee S.K."/>
        </authorList>
    </citation>
    <scope>NUCLEOTIDE SEQUENCE [LARGE SCALE GENOMIC DNA]</scope>
    <source>
        <tissue evidence="1">Muscle</tissue>
    </source>
</reference>
<dbReference type="Proteomes" id="UP000314294">
    <property type="component" value="Unassembled WGS sequence"/>
</dbReference>
<accession>A0A4Z2G1Q0</accession>
<name>A0A4Z2G1Q0_9TELE</name>
<comment type="caution">
    <text evidence="1">The sequence shown here is derived from an EMBL/GenBank/DDBJ whole genome shotgun (WGS) entry which is preliminary data.</text>
</comment>
<dbReference type="AlphaFoldDB" id="A0A4Z2G1Q0"/>
<proteinExistence type="predicted"/>
<dbReference type="EMBL" id="SRLO01000772">
    <property type="protein sequence ID" value="TNN46833.1"/>
    <property type="molecule type" value="Genomic_DNA"/>
</dbReference>